<gene>
    <name evidence="3" type="ORF">GWI33_004439</name>
</gene>
<evidence type="ECO:0000256" key="2">
    <source>
        <dbReference type="SAM" id="Phobius"/>
    </source>
</evidence>
<evidence type="ECO:0000256" key="1">
    <source>
        <dbReference type="SAM" id="MobiDB-lite"/>
    </source>
</evidence>
<dbReference type="AlphaFoldDB" id="A0A834MKI5"/>
<evidence type="ECO:0000313" key="4">
    <source>
        <dbReference type="Proteomes" id="UP000625711"/>
    </source>
</evidence>
<dbReference type="EMBL" id="JAACXV010000229">
    <property type="protein sequence ID" value="KAF7281729.1"/>
    <property type="molecule type" value="Genomic_DNA"/>
</dbReference>
<comment type="caution">
    <text evidence="3">The sequence shown here is derived from an EMBL/GenBank/DDBJ whole genome shotgun (WGS) entry which is preliminary data.</text>
</comment>
<organism evidence="3 4">
    <name type="scientific">Rhynchophorus ferrugineus</name>
    <name type="common">Red palm weevil</name>
    <name type="synonym">Curculio ferrugineus</name>
    <dbReference type="NCBI Taxonomy" id="354439"/>
    <lineage>
        <taxon>Eukaryota</taxon>
        <taxon>Metazoa</taxon>
        <taxon>Ecdysozoa</taxon>
        <taxon>Arthropoda</taxon>
        <taxon>Hexapoda</taxon>
        <taxon>Insecta</taxon>
        <taxon>Pterygota</taxon>
        <taxon>Neoptera</taxon>
        <taxon>Endopterygota</taxon>
        <taxon>Coleoptera</taxon>
        <taxon>Polyphaga</taxon>
        <taxon>Cucujiformia</taxon>
        <taxon>Curculionidae</taxon>
        <taxon>Dryophthorinae</taxon>
        <taxon>Rhynchophorus</taxon>
    </lineage>
</organism>
<feature type="compositionally biased region" description="Basic and acidic residues" evidence="1">
    <location>
        <begin position="17"/>
        <end position="28"/>
    </location>
</feature>
<name>A0A834MKI5_RHYFE</name>
<keyword evidence="4" id="KW-1185">Reference proteome</keyword>
<dbReference type="Proteomes" id="UP000625711">
    <property type="component" value="Unassembled WGS sequence"/>
</dbReference>
<feature type="region of interest" description="Disordered" evidence="1">
    <location>
        <begin position="1"/>
        <end position="28"/>
    </location>
</feature>
<keyword evidence="2" id="KW-1133">Transmembrane helix</keyword>
<reference evidence="3" key="1">
    <citation type="submission" date="2020-08" db="EMBL/GenBank/DDBJ databases">
        <title>Genome sequencing and assembly of the red palm weevil Rhynchophorus ferrugineus.</title>
        <authorList>
            <person name="Dias G.B."/>
            <person name="Bergman C.M."/>
            <person name="Manee M."/>
        </authorList>
    </citation>
    <scope>NUCLEOTIDE SEQUENCE</scope>
    <source>
        <strain evidence="3">AA-2017</strain>
        <tissue evidence="3">Whole larva</tissue>
    </source>
</reference>
<keyword evidence="2" id="KW-0472">Membrane</keyword>
<evidence type="ECO:0000313" key="3">
    <source>
        <dbReference type="EMBL" id="KAF7281729.1"/>
    </source>
</evidence>
<protein>
    <submittedName>
        <fullName evidence="3">Uncharacterized protein</fullName>
    </submittedName>
</protein>
<feature type="transmembrane region" description="Helical" evidence="2">
    <location>
        <begin position="39"/>
        <end position="58"/>
    </location>
</feature>
<proteinExistence type="predicted"/>
<keyword evidence="2" id="KW-0812">Transmembrane</keyword>
<sequence length="95" mass="10905">MAERGQTKAKASIRLNSDPRERRYARDSKTMTRMTDPDLVFSVCSFNLFMFSFFNFVFGPCHQLNSPLWSFPCWVSAGVVPVDGIGRSVRFLVQF</sequence>
<accession>A0A834MKI5</accession>